<dbReference type="InterPro" id="IPR059130">
    <property type="entry name" value="MmpA_put"/>
</dbReference>
<reference evidence="2 3" key="1">
    <citation type="submission" date="2017-11" db="EMBL/GenBank/DDBJ databases">
        <title>Streptomyces carmine sp. nov., a novel actinomycete isolated from Sophora alopecuroides in Xinjiang, China.</title>
        <authorList>
            <person name="Wang Y."/>
            <person name="Luo X."/>
            <person name="Wan C."/>
            <person name="Zhang L."/>
        </authorList>
    </citation>
    <scope>NUCLEOTIDE SEQUENCE [LARGE SCALE GENOMIC DNA]</scope>
    <source>
        <strain evidence="2 3">TRM SA0054</strain>
    </source>
</reference>
<accession>A0A2M8LUV9</accession>
<keyword evidence="1" id="KW-1133">Transmembrane helix</keyword>
<dbReference type="NCBIfam" id="NF046122">
    <property type="entry name" value="morpho_MmpA"/>
    <property type="match status" value="1"/>
</dbReference>
<dbReference type="AlphaFoldDB" id="A0A2M8LUV9"/>
<keyword evidence="1" id="KW-0472">Membrane</keyword>
<evidence type="ECO:0000313" key="3">
    <source>
        <dbReference type="Proteomes" id="UP000230407"/>
    </source>
</evidence>
<comment type="caution">
    <text evidence="2">The sequence shown here is derived from an EMBL/GenBank/DDBJ whole genome shotgun (WGS) entry which is preliminary data.</text>
</comment>
<keyword evidence="3" id="KW-1185">Reference proteome</keyword>
<dbReference type="EMBL" id="PGGW01000061">
    <property type="protein sequence ID" value="PJE95734.1"/>
    <property type="molecule type" value="Genomic_DNA"/>
</dbReference>
<keyword evidence="1" id="KW-0812">Transmembrane</keyword>
<dbReference type="RefSeq" id="WP_100203459.1">
    <property type="nucleotide sequence ID" value="NZ_PGGW01000061.1"/>
</dbReference>
<evidence type="ECO:0000256" key="1">
    <source>
        <dbReference type="SAM" id="Phobius"/>
    </source>
</evidence>
<protein>
    <submittedName>
        <fullName evidence="2">Uncharacterized protein</fullName>
    </submittedName>
</protein>
<sequence>MERIMENTHVHPEMTTAAPFGAGGGLERGLTVAFALAGTLAVAWLVGMVYVIGSWALGG</sequence>
<gene>
    <name evidence="2" type="ORF">CUT44_20910</name>
</gene>
<proteinExistence type="predicted"/>
<dbReference type="Proteomes" id="UP000230407">
    <property type="component" value="Unassembled WGS sequence"/>
</dbReference>
<organism evidence="2 3">
    <name type="scientific">Streptomyces carminius</name>
    <dbReference type="NCBI Taxonomy" id="2665496"/>
    <lineage>
        <taxon>Bacteria</taxon>
        <taxon>Bacillati</taxon>
        <taxon>Actinomycetota</taxon>
        <taxon>Actinomycetes</taxon>
        <taxon>Kitasatosporales</taxon>
        <taxon>Streptomycetaceae</taxon>
        <taxon>Streptomyces</taxon>
    </lineage>
</organism>
<name>A0A2M8LUV9_9ACTN</name>
<feature type="transmembrane region" description="Helical" evidence="1">
    <location>
        <begin position="32"/>
        <end position="57"/>
    </location>
</feature>
<evidence type="ECO:0000313" key="2">
    <source>
        <dbReference type="EMBL" id="PJE95734.1"/>
    </source>
</evidence>